<organism evidence="1 2">
    <name type="scientific">Neurospora tetraspora</name>
    <dbReference type="NCBI Taxonomy" id="94610"/>
    <lineage>
        <taxon>Eukaryota</taxon>
        <taxon>Fungi</taxon>
        <taxon>Dikarya</taxon>
        <taxon>Ascomycota</taxon>
        <taxon>Pezizomycotina</taxon>
        <taxon>Sordariomycetes</taxon>
        <taxon>Sordariomycetidae</taxon>
        <taxon>Sordariales</taxon>
        <taxon>Sordariaceae</taxon>
        <taxon>Neurospora</taxon>
    </lineage>
</organism>
<evidence type="ECO:0000313" key="1">
    <source>
        <dbReference type="EMBL" id="KAK3338472.1"/>
    </source>
</evidence>
<evidence type="ECO:0008006" key="3">
    <source>
        <dbReference type="Google" id="ProtNLM"/>
    </source>
</evidence>
<sequence length="265" mass="29962">MPGERTLKNYLPDDTSWSNQTVEVLKTQCIRRDLTFTTGHRKELESLLKTHRYTHNPPGKASRIKDYSDLEAGIWAKNFTLTPGGEERITVVVGEENNYVLRYLLNCPEPLRWQSSFLPSELGEIFRLSHLYHHLNSGGHPDPFCAICFKPMSFTARKQCGIGRHLVHPRCMEIFYNARNLPNSGSEHGCVLCEDADELVWEVKWSGLLPGSLAGKSPSNNKSKAKKEPIPVLTNADGEYEAGQELEIIKTYAEHKGGPQRIIVF</sequence>
<dbReference type="Proteomes" id="UP001278500">
    <property type="component" value="Unassembled WGS sequence"/>
</dbReference>
<dbReference type="RefSeq" id="XP_062677923.1">
    <property type="nucleotide sequence ID" value="XM_062829930.1"/>
</dbReference>
<gene>
    <name evidence="1" type="ORF">B0H65DRAFT_552929</name>
</gene>
<reference evidence="1" key="1">
    <citation type="journal article" date="2023" name="Mol. Phylogenet. Evol.">
        <title>Genome-scale phylogeny and comparative genomics of the fungal order Sordariales.</title>
        <authorList>
            <person name="Hensen N."/>
            <person name="Bonometti L."/>
            <person name="Westerberg I."/>
            <person name="Brannstrom I.O."/>
            <person name="Guillou S."/>
            <person name="Cros-Aarteil S."/>
            <person name="Calhoun S."/>
            <person name="Haridas S."/>
            <person name="Kuo A."/>
            <person name="Mondo S."/>
            <person name="Pangilinan J."/>
            <person name="Riley R."/>
            <person name="LaButti K."/>
            <person name="Andreopoulos B."/>
            <person name="Lipzen A."/>
            <person name="Chen C."/>
            <person name="Yan M."/>
            <person name="Daum C."/>
            <person name="Ng V."/>
            <person name="Clum A."/>
            <person name="Steindorff A."/>
            <person name="Ohm R.A."/>
            <person name="Martin F."/>
            <person name="Silar P."/>
            <person name="Natvig D.O."/>
            <person name="Lalanne C."/>
            <person name="Gautier V."/>
            <person name="Ament-Velasquez S.L."/>
            <person name="Kruys A."/>
            <person name="Hutchinson M.I."/>
            <person name="Powell A.J."/>
            <person name="Barry K."/>
            <person name="Miller A.N."/>
            <person name="Grigoriev I.V."/>
            <person name="Debuchy R."/>
            <person name="Gladieux P."/>
            <person name="Hiltunen Thoren M."/>
            <person name="Johannesson H."/>
        </authorList>
    </citation>
    <scope>NUCLEOTIDE SEQUENCE</scope>
    <source>
        <strain evidence="1">CBS 560.94</strain>
    </source>
</reference>
<evidence type="ECO:0000313" key="2">
    <source>
        <dbReference type="Proteomes" id="UP001278500"/>
    </source>
</evidence>
<comment type="caution">
    <text evidence="1">The sequence shown here is derived from an EMBL/GenBank/DDBJ whole genome shotgun (WGS) entry which is preliminary data.</text>
</comment>
<dbReference type="AlphaFoldDB" id="A0AAE0J8G5"/>
<protein>
    <recommendedName>
        <fullName evidence="3">RING-type domain-containing protein</fullName>
    </recommendedName>
</protein>
<keyword evidence="2" id="KW-1185">Reference proteome</keyword>
<dbReference type="EMBL" id="JAUEPP010000008">
    <property type="protein sequence ID" value="KAK3338472.1"/>
    <property type="molecule type" value="Genomic_DNA"/>
</dbReference>
<accession>A0AAE0J8G5</accession>
<dbReference type="GeneID" id="87867084"/>
<name>A0AAE0J8G5_9PEZI</name>
<proteinExistence type="predicted"/>
<reference evidence="1" key="2">
    <citation type="submission" date="2023-06" db="EMBL/GenBank/DDBJ databases">
        <authorList>
            <consortium name="Lawrence Berkeley National Laboratory"/>
            <person name="Haridas S."/>
            <person name="Hensen N."/>
            <person name="Bonometti L."/>
            <person name="Westerberg I."/>
            <person name="Brannstrom I.O."/>
            <person name="Guillou S."/>
            <person name="Cros-Aarteil S."/>
            <person name="Calhoun S."/>
            <person name="Kuo A."/>
            <person name="Mondo S."/>
            <person name="Pangilinan J."/>
            <person name="Riley R."/>
            <person name="Labutti K."/>
            <person name="Andreopoulos B."/>
            <person name="Lipzen A."/>
            <person name="Chen C."/>
            <person name="Yanf M."/>
            <person name="Daum C."/>
            <person name="Ng V."/>
            <person name="Clum A."/>
            <person name="Steindorff A."/>
            <person name="Ohm R."/>
            <person name="Martin F."/>
            <person name="Silar P."/>
            <person name="Natvig D."/>
            <person name="Lalanne C."/>
            <person name="Gautier V."/>
            <person name="Ament-Velasquez S.L."/>
            <person name="Kruys A."/>
            <person name="Hutchinson M.I."/>
            <person name="Powell A.J."/>
            <person name="Barry K."/>
            <person name="Miller A.N."/>
            <person name="Grigoriev I.V."/>
            <person name="Debuchy R."/>
            <person name="Gladieux P."/>
            <person name="Thoren M.H."/>
            <person name="Johannesson H."/>
        </authorList>
    </citation>
    <scope>NUCLEOTIDE SEQUENCE</scope>
    <source>
        <strain evidence="1">CBS 560.94</strain>
    </source>
</reference>